<organism evidence="1 2">
    <name type="scientific">Lepraria finkii</name>
    <dbReference type="NCBI Taxonomy" id="1340010"/>
    <lineage>
        <taxon>Eukaryota</taxon>
        <taxon>Fungi</taxon>
        <taxon>Dikarya</taxon>
        <taxon>Ascomycota</taxon>
        <taxon>Pezizomycotina</taxon>
        <taxon>Lecanoromycetes</taxon>
        <taxon>OSLEUM clade</taxon>
        <taxon>Lecanoromycetidae</taxon>
        <taxon>Lecanorales</taxon>
        <taxon>Lecanorineae</taxon>
        <taxon>Stereocaulaceae</taxon>
        <taxon>Lepraria</taxon>
    </lineage>
</organism>
<dbReference type="Proteomes" id="UP001590951">
    <property type="component" value="Unassembled WGS sequence"/>
</dbReference>
<accession>A0ABR4B9E0</accession>
<protein>
    <submittedName>
        <fullName evidence="1">Uncharacterized protein</fullName>
    </submittedName>
</protein>
<keyword evidence="2" id="KW-1185">Reference proteome</keyword>
<name>A0ABR4B9E0_9LECA</name>
<comment type="caution">
    <text evidence="1">The sequence shown here is derived from an EMBL/GenBank/DDBJ whole genome shotgun (WGS) entry which is preliminary data.</text>
</comment>
<dbReference type="EMBL" id="JBHFEH010000015">
    <property type="protein sequence ID" value="KAL2054462.1"/>
    <property type="molecule type" value="Genomic_DNA"/>
</dbReference>
<evidence type="ECO:0000313" key="2">
    <source>
        <dbReference type="Proteomes" id="UP001590951"/>
    </source>
</evidence>
<reference evidence="1 2" key="1">
    <citation type="submission" date="2024-09" db="EMBL/GenBank/DDBJ databases">
        <title>Rethinking Asexuality: The Enigmatic Case of Functional Sexual Genes in Lepraria (Stereocaulaceae).</title>
        <authorList>
            <person name="Doellman M."/>
            <person name="Sun Y."/>
            <person name="Barcenas-Pena A."/>
            <person name="Lumbsch H.T."/>
            <person name="Grewe F."/>
        </authorList>
    </citation>
    <scope>NUCLEOTIDE SEQUENCE [LARGE SCALE GENOMIC DNA]</scope>
    <source>
        <strain evidence="1 2">Grewe 0041</strain>
    </source>
</reference>
<gene>
    <name evidence="1" type="ORF">ABVK25_005210</name>
</gene>
<proteinExistence type="predicted"/>
<sequence>MVEEEPRLLFDYFTMHKRWEELLHKLREFLQDTLHASGAWEEDVQLRHATEEYNLINVPRHILDAYRFCMVIGVDFDVAIILGAAEITREMINRGDKDFASVVEVE</sequence>
<evidence type="ECO:0000313" key="1">
    <source>
        <dbReference type="EMBL" id="KAL2054462.1"/>
    </source>
</evidence>